<dbReference type="PANTHER" id="PTHR39605">
    <property type="entry name" value="MAJOR FACILITATOR SUPERFAMILY (MFS) PROFILE DOMAIN-CONTAINING PROTEIN"/>
    <property type="match status" value="1"/>
</dbReference>
<evidence type="ECO:0000256" key="2">
    <source>
        <dbReference type="SAM" id="Phobius"/>
    </source>
</evidence>
<keyword evidence="2" id="KW-0812">Transmembrane</keyword>
<protein>
    <submittedName>
        <fullName evidence="3">Uncharacterized protein</fullName>
    </submittedName>
</protein>
<reference evidence="3 4" key="1">
    <citation type="submission" date="2023-11" db="EMBL/GenBank/DDBJ databases">
        <title>An acidophilic fungus is an integral part of prey digestion in a carnivorous sundew plant.</title>
        <authorList>
            <person name="Tsai I.J."/>
        </authorList>
    </citation>
    <scope>NUCLEOTIDE SEQUENCE [LARGE SCALE GENOMIC DNA]</scope>
    <source>
        <strain evidence="3">169a</strain>
    </source>
</reference>
<name>A0AAQ3M355_9PEZI</name>
<keyword evidence="4" id="KW-1185">Reference proteome</keyword>
<feature type="transmembrane region" description="Helical" evidence="2">
    <location>
        <begin position="12"/>
        <end position="30"/>
    </location>
</feature>
<gene>
    <name evidence="3" type="ORF">R9X50_00203800</name>
</gene>
<dbReference type="AlphaFoldDB" id="A0AAQ3M355"/>
<dbReference type="EMBL" id="CP138582">
    <property type="protein sequence ID" value="WPG99227.1"/>
    <property type="molecule type" value="Genomic_DNA"/>
</dbReference>
<sequence length="203" mass="22300">MEVFHAYSIGTSAWLTIQALPLLFTPNLLVSMLSAHPRDTTELEYYLSRTLAIVFLGFAALSLVLSGLLPVGPSGKEDSETSKAYAVPSMVCTTTYHAATAFYIYMQVAGDRGCFAFYAGMVFSSALFCLGVWTLVFGSEKSHVSKRTGADKRTSNFPLPNDKAARSIKKEEREREKAEGKEKDKERKKRSVARSGSSRGLFG</sequence>
<evidence type="ECO:0000313" key="4">
    <source>
        <dbReference type="Proteomes" id="UP001303373"/>
    </source>
</evidence>
<proteinExistence type="predicted"/>
<feature type="compositionally biased region" description="Basic and acidic residues" evidence="1">
    <location>
        <begin position="163"/>
        <end position="185"/>
    </location>
</feature>
<organism evidence="3 4">
    <name type="scientific">Acrodontium crateriforme</name>
    <dbReference type="NCBI Taxonomy" id="150365"/>
    <lineage>
        <taxon>Eukaryota</taxon>
        <taxon>Fungi</taxon>
        <taxon>Dikarya</taxon>
        <taxon>Ascomycota</taxon>
        <taxon>Pezizomycotina</taxon>
        <taxon>Dothideomycetes</taxon>
        <taxon>Dothideomycetidae</taxon>
        <taxon>Mycosphaerellales</taxon>
        <taxon>Teratosphaeriaceae</taxon>
        <taxon>Acrodontium</taxon>
    </lineage>
</organism>
<feature type="transmembrane region" description="Helical" evidence="2">
    <location>
        <begin position="50"/>
        <end position="72"/>
    </location>
</feature>
<feature type="region of interest" description="Disordered" evidence="1">
    <location>
        <begin position="148"/>
        <end position="203"/>
    </location>
</feature>
<keyword evidence="2" id="KW-1133">Transmembrane helix</keyword>
<accession>A0AAQ3M355</accession>
<evidence type="ECO:0000256" key="1">
    <source>
        <dbReference type="SAM" id="MobiDB-lite"/>
    </source>
</evidence>
<dbReference type="Proteomes" id="UP001303373">
    <property type="component" value="Chromosome 3"/>
</dbReference>
<evidence type="ECO:0000313" key="3">
    <source>
        <dbReference type="EMBL" id="WPG99227.1"/>
    </source>
</evidence>
<keyword evidence="2" id="KW-0472">Membrane</keyword>
<feature type="compositionally biased region" description="Polar residues" evidence="1">
    <location>
        <begin position="194"/>
        <end position="203"/>
    </location>
</feature>
<feature type="transmembrane region" description="Helical" evidence="2">
    <location>
        <begin position="117"/>
        <end position="137"/>
    </location>
</feature>
<feature type="transmembrane region" description="Helical" evidence="2">
    <location>
        <begin position="84"/>
        <end position="105"/>
    </location>
</feature>
<dbReference type="PANTHER" id="PTHR39605:SF1">
    <property type="entry name" value="MAJOR FACILITATOR SUPERFAMILY (MFS) PROFILE DOMAIN-CONTAINING PROTEIN"/>
    <property type="match status" value="1"/>
</dbReference>